<dbReference type="InterPro" id="IPR011009">
    <property type="entry name" value="Kinase-like_dom_sf"/>
</dbReference>
<dbReference type="AlphaFoldDB" id="A0A9W6Z1V9"/>
<keyword evidence="1" id="KW-0812">Transmembrane</keyword>
<protein>
    <submittedName>
        <fullName evidence="3">Unnamed protein product</fullName>
    </submittedName>
</protein>
<gene>
    <name evidence="3" type="ORF">Amon01_000628200</name>
</gene>
<name>A0A9W6Z1V9_AMBMO</name>
<reference evidence="3" key="1">
    <citation type="submission" date="2023-04" db="EMBL/GenBank/DDBJ databases">
        <title>Ambrosiozyma monospora NBRC 1965.</title>
        <authorList>
            <person name="Ichikawa N."/>
            <person name="Sato H."/>
            <person name="Tonouchi N."/>
        </authorList>
    </citation>
    <scope>NUCLEOTIDE SEQUENCE</scope>
    <source>
        <strain evidence="3">NBRC 1965</strain>
    </source>
</reference>
<feature type="domain" description="Protein kinase" evidence="2">
    <location>
        <begin position="354"/>
        <end position="580"/>
    </location>
</feature>
<dbReference type="InterPro" id="IPR004147">
    <property type="entry name" value="ABC1_dom"/>
</dbReference>
<comment type="caution">
    <text evidence="3">The sequence shown here is derived from an EMBL/GenBank/DDBJ whole genome shotgun (WGS) entry which is preliminary data.</text>
</comment>
<evidence type="ECO:0000313" key="3">
    <source>
        <dbReference type="EMBL" id="GMG40549.1"/>
    </source>
</evidence>
<evidence type="ECO:0000259" key="2">
    <source>
        <dbReference type="PROSITE" id="PS50011"/>
    </source>
</evidence>
<dbReference type="PROSITE" id="PS50011">
    <property type="entry name" value="PROTEIN_KINASE_DOM"/>
    <property type="match status" value="1"/>
</dbReference>
<accession>A0A9W6Z1V9</accession>
<dbReference type="InterPro" id="IPR000719">
    <property type="entry name" value="Prot_kinase_dom"/>
</dbReference>
<dbReference type="Pfam" id="PF03109">
    <property type="entry name" value="ABC1"/>
    <property type="match status" value="1"/>
</dbReference>
<feature type="transmembrane region" description="Helical" evidence="1">
    <location>
        <begin position="240"/>
        <end position="263"/>
    </location>
</feature>
<keyword evidence="1" id="KW-1133">Transmembrane helix</keyword>
<dbReference type="InterPro" id="IPR052402">
    <property type="entry name" value="ADCK_kinase"/>
</dbReference>
<feature type="transmembrane region" description="Helical" evidence="1">
    <location>
        <begin position="164"/>
        <end position="181"/>
    </location>
</feature>
<dbReference type="PANTHER" id="PTHR45890">
    <property type="entry name" value="AARF DOMAIN CONTAINING KINASE 2 (PREDICTED)"/>
    <property type="match status" value="1"/>
</dbReference>
<sequence>MINNSVTTQRSISIASTPLPLNKDTDKSNQTTISSPIQFITMSLKMGINKIRWMELLQGQTLHPTISRPFSTSSKVLLFSQQLQNLSTPLSKSSSLFVRSTALNKSRFSLTRLSYLIPNHQSPSQICYFHTLSMLNQHYPKISSSTNGKYGSQIFIQPRIEKPITLSLIIIGTLAISFALLSKTGPILNDSTALNEPTIETLPLTDTEQQQQHLKNQKPSFFLRLISIVQDYLIEPSITFARLIELTLILLLPILLLSPIQYFGKRNKQGTRSGCVLWFKVIRQTAEWAGASFIKLGQWAASRTDIFPIGLCDELSSLHSDVKPHEFWKTERLLRETTMGDSGDGLKLDQIFDEIDPVPVGCGAIAQVYLAKLNKRFVQDDGNGSHHGSLVAVKVVHPGAEFKIARDLKIMRFFANLIDCVPTMEWLSLPDEVETFAELMEMQLDLTVEANNLIRFASNFPTDGVLNVKFPKPYLNLSSKNVLVEERINGLSMNKMLELKAQSVVSGVDGSNTDSSSGVGVVSAVKNGPLAIGDHERGVFKETSDILIDSFLKMLILDNFIHADLHPGNIFIRLKKNPSK</sequence>
<evidence type="ECO:0000313" key="4">
    <source>
        <dbReference type="Proteomes" id="UP001165063"/>
    </source>
</evidence>
<dbReference type="EMBL" id="BSXU01003904">
    <property type="protein sequence ID" value="GMG40549.1"/>
    <property type="molecule type" value="Genomic_DNA"/>
</dbReference>
<keyword evidence="4" id="KW-1185">Reference proteome</keyword>
<dbReference type="Proteomes" id="UP001165063">
    <property type="component" value="Unassembled WGS sequence"/>
</dbReference>
<proteinExistence type="predicted"/>
<dbReference type="GO" id="GO:0005739">
    <property type="term" value="C:mitochondrion"/>
    <property type="evidence" value="ECO:0007669"/>
    <property type="project" value="TreeGrafter"/>
</dbReference>
<evidence type="ECO:0000256" key="1">
    <source>
        <dbReference type="SAM" id="Phobius"/>
    </source>
</evidence>
<dbReference type="OrthoDB" id="1290869at2759"/>
<dbReference type="PANTHER" id="PTHR45890:SF1">
    <property type="entry name" value="AARF DOMAIN CONTAINING KINASE 2"/>
    <property type="match status" value="1"/>
</dbReference>
<dbReference type="GO" id="GO:0004672">
    <property type="term" value="F:protein kinase activity"/>
    <property type="evidence" value="ECO:0007669"/>
    <property type="project" value="InterPro"/>
</dbReference>
<organism evidence="3 4">
    <name type="scientific">Ambrosiozyma monospora</name>
    <name type="common">Yeast</name>
    <name type="synonym">Endomycopsis monosporus</name>
    <dbReference type="NCBI Taxonomy" id="43982"/>
    <lineage>
        <taxon>Eukaryota</taxon>
        <taxon>Fungi</taxon>
        <taxon>Dikarya</taxon>
        <taxon>Ascomycota</taxon>
        <taxon>Saccharomycotina</taxon>
        <taxon>Pichiomycetes</taxon>
        <taxon>Pichiales</taxon>
        <taxon>Pichiaceae</taxon>
        <taxon>Ambrosiozyma</taxon>
    </lineage>
</organism>
<dbReference type="SUPFAM" id="SSF56112">
    <property type="entry name" value="Protein kinase-like (PK-like)"/>
    <property type="match status" value="1"/>
</dbReference>
<keyword evidence="1" id="KW-0472">Membrane</keyword>
<dbReference type="GO" id="GO:0005524">
    <property type="term" value="F:ATP binding"/>
    <property type="evidence" value="ECO:0007669"/>
    <property type="project" value="InterPro"/>
</dbReference>